<dbReference type="GO" id="GO:0030018">
    <property type="term" value="C:Z disc"/>
    <property type="evidence" value="ECO:0007669"/>
    <property type="project" value="TreeGrafter"/>
</dbReference>
<dbReference type="InterPro" id="IPR003032">
    <property type="entry name" value="Ryanodine_rcpt"/>
</dbReference>
<proteinExistence type="predicted"/>
<dbReference type="PANTHER" id="PTHR46399">
    <property type="entry name" value="B30.2/SPRY DOMAIN-CONTAINING PROTEIN"/>
    <property type="match status" value="1"/>
</dbReference>
<evidence type="ECO:0000259" key="2">
    <source>
        <dbReference type="Pfam" id="PF02026"/>
    </source>
</evidence>
<dbReference type="GO" id="GO:0005790">
    <property type="term" value="C:smooth endoplasmic reticulum"/>
    <property type="evidence" value="ECO:0007669"/>
    <property type="project" value="TreeGrafter"/>
</dbReference>
<protein>
    <recommendedName>
        <fullName evidence="2">Ryanodine receptor Ryr domain-containing protein</fullName>
    </recommendedName>
</protein>
<dbReference type="GO" id="GO:0005219">
    <property type="term" value="F:ryanodine-sensitive calcium-release channel activity"/>
    <property type="evidence" value="ECO:0007669"/>
    <property type="project" value="TreeGrafter"/>
</dbReference>
<sequence>YALMHRMELDKELLETLAEAAHEVFCDDLRARGYKYGPITRKNKKVHSSLKPYAELPENEKEQNRNNVKDIPNKLASVGYALLPARSDETPSGFSDDEIEKLAGMEHERWMQQKFDTGWRYAKKTNKLKKLHKELVAWHGLPHEEQEKDRGLVRGIPKILAKAGYTMVKLGQESND</sequence>
<evidence type="ECO:0000313" key="3">
    <source>
        <dbReference type="EMBL" id="GAG68320.1"/>
    </source>
</evidence>
<name>X0ZF80_9ZZZZ</name>
<feature type="domain" description="Ryanodine receptor Ryr" evidence="2">
    <location>
        <begin position="99"/>
        <end position="167"/>
    </location>
</feature>
<dbReference type="GO" id="GO:0014808">
    <property type="term" value="P:release of sequestered calcium ion into cytosol by sarcoplasmic reticulum"/>
    <property type="evidence" value="ECO:0007669"/>
    <property type="project" value="TreeGrafter"/>
</dbReference>
<dbReference type="Pfam" id="PF02026">
    <property type="entry name" value="RyR"/>
    <property type="match status" value="2"/>
</dbReference>
<dbReference type="Gene3D" id="6.20.350.10">
    <property type="match status" value="2"/>
</dbReference>
<dbReference type="EMBL" id="BART01004236">
    <property type="protein sequence ID" value="GAG68320.1"/>
    <property type="molecule type" value="Genomic_DNA"/>
</dbReference>
<feature type="domain" description="Ryanodine receptor Ryr" evidence="2">
    <location>
        <begin position="11"/>
        <end position="82"/>
    </location>
</feature>
<dbReference type="InterPro" id="IPR015925">
    <property type="entry name" value="Ryanodine_IP3_receptor"/>
</dbReference>
<reference evidence="3" key="1">
    <citation type="journal article" date="2014" name="Front. Microbiol.">
        <title>High frequency of phylogenetically diverse reductive dehalogenase-homologous genes in deep subseafloor sedimentary metagenomes.</title>
        <authorList>
            <person name="Kawai M."/>
            <person name="Futagami T."/>
            <person name="Toyoda A."/>
            <person name="Takaki Y."/>
            <person name="Nishi S."/>
            <person name="Hori S."/>
            <person name="Arai W."/>
            <person name="Tsubouchi T."/>
            <person name="Morono Y."/>
            <person name="Uchiyama I."/>
            <person name="Ito T."/>
            <person name="Fujiyama A."/>
            <person name="Inagaki F."/>
            <person name="Takami H."/>
        </authorList>
    </citation>
    <scope>NUCLEOTIDE SEQUENCE</scope>
    <source>
        <strain evidence="3">Expedition CK06-06</strain>
    </source>
</reference>
<feature type="non-terminal residue" evidence="3">
    <location>
        <position position="1"/>
    </location>
</feature>
<dbReference type="AlphaFoldDB" id="X0ZF80"/>
<dbReference type="GO" id="GO:0034704">
    <property type="term" value="C:calcium channel complex"/>
    <property type="evidence" value="ECO:0007669"/>
    <property type="project" value="TreeGrafter"/>
</dbReference>
<organism evidence="3">
    <name type="scientific">marine sediment metagenome</name>
    <dbReference type="NCBI Taxonomy" id="412755"/>
    <lineage>
        <taxon>unclassified sequences</taxon>
        <taxon>metagenomes</taxon>
        <taxon>ecological metagenomes</taxon>
    </lineage>
</organism>
<gene>
    <name evidence="3" type="ORF">S01H4_10836</name>
</gene>
<comment type="caution">
    <text evidence="3">The sequence shown here is derived from an EMBL/GenBank/DDBJ whole genome shotgun (WGS) entry which is preliminary data.</text>
</comment>
<dbReference type="GO" id="GO:0042383">
    <property type="term" value="C:sarcolemma"/>
    <property type="evidence" value="ECO:0007669"/>
    <property type="project" value="TreeGrafter"/>
</dbReference>
<feature type="compositionally biased region" description="Basic and acidic residues" evidence="1">
    <location>
        <begin position="58"/>
        <end position="70"/>
    </location>
</feature>
<accession>X0ZF80</accession>
<dbReference type="GO" id="GO:0006941">
    <property type="term" value="P:striated muscle contraction"/>
    <property type="evidence" value="ECO:0007669"/>
    <property type="project" value="TreeGrafter"/>
</dbReference>
<dbReference type="PANTHER" id="PTHR46399:SF8">
    <property type="entry name" value="B30.2_SPRY DOMAIN-CONTAINING PROTEIN"/>
    <property type="match status" value="1"/>
</dbReference>
<evidence type="ECO:0000256" key="1">
    <source>
        <dbReference type="SAM" id="MobiDB-lite"/>
    </source>
</evidence>
<dbReference type="GO" id="GO:0033017">
    <property type="term" value="C:sarcoplasmic reticulum membrane"/>
    <property type="evidence" value="ECO:0007669"/>
    <property type="project" value="TreeGrafter"/>
</dbReference>
<feature type="region of interest" description="Disordered" evidence="1">
    <location>
        <begin position="48"/>
        <end position="70"/>
    </location>
</feature>